<dbReference type="Gene3D" id="3.60.15.10">
    <property type="entry name" value="Ribonuclease Z/Hydroxyacylglutathione hydrolase-like"/>
    <property type="match status" value="1"/>
</dbReference>
<gene>
    <name evidence="2" type="ORF">BBN63_31355</name>
</gene>
<dbReference type="AlphaFoldDB" id="A0A1U9R1A9"/>
<evidence type="ECO:0000313" key="2">
    <source>
        <dbReference type="EMBL" id="AQU70013.1"/>
    </source>
</evidence>
<protein>
    <submittedName>
        <fullName evidence="2">MBL fold metallo-hydrolase</fullName>
    </submittedName>
</protein>
<dbReference type="InterPro" id="IPR001279">
    <property type="entry name" value="Metallo-B-lactamas"/>
</dbReference>
<dbReference type="OrthoDB" id="2971563at2"/>
<keyword evidence="2" id="KW-0378">Hydrolase</keyword>
<dbReference type="SMART" id="SM00849">
    <property type="entry name" value="Lactamase_B"/>
    <property type="match status" value="1"/>
</dbReference>
<organism evidence="2 3">
    <name type="scientific">Streptomyces niveus</name>
    <name type="common">Streptomyces spheroides</name>
    <dbReference type="NCBI Taxonomy" id="193462"/>
    <lineage>
        <taxon>Bacteria</taxon>
        <taxon>Bacillati</taxon>
        <taxon>Actinomycetota</taxon>
        <taxon>Actinomycetes</taxon>
        <taxon>Kitasatosporales</taxon>
        <taxon>Streptomycetaceae</taxon>
        <taxon>Streptomyces</taxon>
    </lineage>
</organism>
<reference evidence="2 3" key="1">
    <citation type="submission" date="2016-11" db="EMBL/GenBank/DDBJ databases">
        <title>Complete genome sequence of Streptomyces niveus SCSIO 3406.</title>
        <authorList>
            <person name="Zhu Q."/>
            <person name="Cheng W."/>
            <person name="Song Y."/>
            <person name="Li Q."/>
            <person name="Ju J."/>
        </authorList>
    </citation>
    <scope>NUCLEOTIDE SEQUENCE [LARGE SCALE GENOMIC DNA]</scope>
    <source>
        <strain evidence="2 3">SCSIO 3406</strain>
    </source>
</reference>
<dbReference type="PANTHER" id="PTHR42951">
    <property type="entry name" value="METALLO-BETA-LACTAMASE DOMAIN-CONTAINING"/>
    <property type="match status" value="1"/>
</dbReference>
<feature type="domain" description="Metallo-beta-lactamase" evidence="1">
    <location>
        <begin position="17"/>
        <end position="210"/>
    </location>
</feature>
<proteinExistence type="predicted"/>
<accession>A0A1U9R1A9</accession>
<dbReference type="PANTHER" id="PTHR42951:SF17">
    <property type="entry name" value="METALLO-BETA-LACTAMASE DOMAIN-CONTAINING PROTEIN"/>
    <property type="match status" value="1"/>
</dbReference>
<dbReference type="InterPro" id="IPR050855">
    <property type="entry name" value="NDM-1-like"/>
</dbReference>
<dbReference type="KEGG" id="snw:BBN63_31355"/>
<keyword evidence="3" id="KW-1185">Reference proteome</keyword>
<dbReference type="SUPFAM" id="SSF56281">
    <property type="entry name" value="Metallo-hydrolase/oxidoreductase"/>
    <property type="match status" value="1"/>
</dbReference>
<dbReference type="CDD" id="cd07721">
    <property type="entry name" value="yflN-like_MBL-fold"/>
    <property type="match status" value="1"/>
</dbReference>
<dbReference type="Proteomes" id="UP000189677">
    <property type="component" value="Chromosome"/>
</dbReference>
<dbReference type="InterPro" id="IPR036866">
    <property type="entry name" value="RibonucZ/Hydroxyglut_hydro"/>
</dbReference>
<name>A0A1U9R1A9_STRNV</name>
<dbReference type="Pfam" id="PF00753">
    <property type="entry name" value="Lactamase_B"/>
    <property type="match status" value="1"/>
</dbReference>
<evidence type="ECO:0000259" key="1">
    <source>
        <dbReference type="SMART" id="SM00849"/>
    </source>
</evidence>
<dbReference type="GO" id="GO:0016787">
    <property type="term" value="F:hydrolase activity"/>
    <property type="evidence" value="ECO:0007669"/>
    <property type="project" value="UniProtKB-KW"/>
</dbReference>
<sequence>MDLVAISPRLHMLRFPIGQAYLWQDENELTLVDSGHVYAAPDIEYAIRDLGLNPGNLRRIVLTHCHRDHVGAAQELAGRYGAEIMAHRLEAPVIRGEWPVPDPLLLDWEIPLYERGLTVPPAPPTRVDRELEDGDELPFGDGARVVHVPGHTYGSIAVHLPYHGVLFTGDAVAAAERRVMLGVFNVNRESAKRSMIRLAALGPSTVCFGHGDPLVTDATRDAASELRVSADRDTGLQIEYGPPLPGA</sequence>
<evidence type="ECO:0000313" key="3">
    <source>
        <dbReference type="Proteomes" id="UP000189677"/>
    </source>
</evidence>
<dbReference type="EMBL" id="CP018047">
    <property type="protein sequence ID" value="AQU70013.1"/>
    <property type="molecule type" value="Genomic_DNA"/>
</dbReference>
<dbReference type="RefSeq" id="WP_078078684.1">
    <property type="nucleotide sequence ID" value="NZ_CP018047.1"/>
</dbReference>